<gene>
    <name evidence="3" type="primary">tip</name>
</gene>
<keyword evidence="3" id="KW-0808">Transferase</keyword>
<sequence length="265" mass="29673">MANEGEEIELTEFPETEKERKDEEKLSSCSEETTDTSSSSSSDYVPVPIEVNVIIQNSSRTEDELQNTTNFAVANEGKEIELTGFQGKLSSCSEETTTTSSSYSSKQASVFIEENGDNETSTYRPQNVLTNLNSLYTTFEDARAQGKGMVRHKSEDLQSFLEKYPPDYRKPKRDLSATWDPGMPTPPLPPRPANLGERQASTVRLHVKESNCKQPRERKANERNIVKDLKRLENKVNVIICLVVVILAVLLLVTVLSILHIGMKS</sequence>
<evidence type="ECO:0000256" key="1">
    <source>
        <dbReference type="SAM" id="MobiDB-lite"/>
    </source>
</evidence>
<keyword evidence="2" id="KW-0812">Transmembrane</keyword>
<dbReference type="GO" id="GO:0016301">
    <property type="term" value="F:kinase activity"/>
    <property type="evidence" value="ECO:0007669"/>
    <property type="project" value="UniProtKB-KW"/>
</dbReference>
<organismHost>
    <name type="scientific">Saimiri sciureus</name>
    <name type="common">Common squirrel monkey</name>
    <dbReference type="NCBI Taxonomy" id="9521"/>
</organismHost>
<evidence type="ECO:0000313" key="3">
    <source>
        <dbReference type="EMBL" id="CAC84987.1"/>
    </source>
</evidence>
<keyword evidence="2" id="KW-0472">Membrane</keyword>
<dbReference type="EMBL" id="AJ410475">
    <property type="protein sequence ID" value="CAC84987.1"/>
    <property type="molecule type" value="Genomic_DNA"/>
</dbReference>
<feature type="compositionally biased region" description="Pro residues" evidence="1">
    <location>
        <begin position="183"/>
        <end position="192"/>
    </location>
</feature>
<proteinExistence type="predicted"/>
<accession>Q80BK3</accession>
<feature type="region of interest" description="Disordered" evidence="1">
    <location>
        <begin position="169"/>
        <end position="192"/>
    </location>
</feature>
<reference evidence="3" key="1">
    <citation type="journal article" date="2003" name="Virology">
        <title>The genome of herpesvirus saimiri C488 which is capable of transforming human T cells.</title>
        <authorList>
            <person name="Ensser A."/>
            <person name="Thurau M."/>
            <person name="Wittmann S."/>
            <person name="Fickenscher H."/>
        </authorList>
    </citation>
    <scope>NUCLEOTIDE SEQUENCE</scope>
    <source>
        <strain evidence="3">C5753</strain>
    </source>
</reference>
<keyword evidence="2" id="KW-1133">Transmembrane helix</keyword>
<feature type="transmembrane region" description="Helical" evidence="2">
    <location>
        <begin position="236"/>
        <end position="259"/>
    </location>
</feature>
<feature type="compositionally biased region" description="Low complexity" evidence="1">
    <location>
        <begin position="27"/>
        <end position="43"/>
    </location>
</feature>
<keyword evidence="3" id="KW-0418">Kinase</keyword>
<evidence type="ECO:0000256" key="2">
    <source>
        <dbReference type="SAM" id="Phobius"/>
    </source>
</evidence>
<feature type="compositionally biased region" description="Acidic residues" evidence="1">
    <location>
        <begin position="1"/>
        <end position="14"/>
    </location>
</feature>
<feature type="region of interest" description="Disordered" evidence="1">
    <location>
        <begin position="1"/>
        <end position="47"/>
    </location>
</feature>
<organism evidence="3">
    <name type="scientific">Saimiriine herpesvirus 2</name>
    <name type="common">SaHV-2</name>
    <name type="synonym">Herpesvirus saimiri</name>
    <dbReference type="NCBI Taxonomy" id="10381"/>
    <lineage>
        <taxon>Viruses</taxon>
        <taxon>Duplodnaviria</taxon>
        <taxon>Heunggongvirae</taxon>
        <taxon>Peploviricota</taxon>
        <taxon>Herviviricetes</taxon>
        <taxon>Herpesvirales</taxon>
        <taxon>Orthoherpesviridae</taxon>
        <taxon>Gammaherpesvirinae</taxon>
        <taxon>Rhadinovirus</taxon>
        <taxon>Rhadinovirus saimiriinegamma2</taxon>
    </lineage>
</organism>
<feature type="compositionally biased region" description="Basic and acidic residues" evidence="1">
    <location>
        <begin position="15"/>
        <end position="26"/>
    </location>
</feature>
<name>Q80BK3_SHV2</name>
<protein>
    <submittedName>
        <fullName evidence="3">Tyrosine kinase-interacting protein</fullName>
    </submittedName>
</protein>